<dbReference type="PANTHER" id="PTHR43394">
    <property type="entry name" value="ATP-DEPENDENT PERMEASE MDL1, MITOCHONDRIAL"/>
    <property type="match status" value="1"/>
</dbReference>
<dbReference type="SUPFAM" id="SSF90123">
    <property type="entry name" value="ABC transporter transmembrane region"/>
    <property type="match status" value="1"/>
</dbReference>
<evidence type="ECO:0000256" key="4">
    <source>
        <dbReference type="ARBA" id="ARBA00022840"/>
    </source>
</evidence>
<protein>
    <submittedName>
        <fullName evidence="11">Putative lipid A export ATP-binding/permease protein MsbA</fullName>
    </submittedName>
</protein>
<comment type="function">
    <text evidence="7">Part of an ABC transporter complex. Transmembrane domains (TMD) form a pore in the inner membrane and the ATP-binding domain (NBD) is responsible for energy generation.</text>
</comment>
<dbReference type="SUPFAM" id="SSF52540">
    <property type="entry name" value="P-loop containing nucleoside triphosphate hydrolases"/>
    <property type="match status" value="1"/>
</dbReference>
<dbReference type="Pfam" id="PF00005">
    <property type="entry name" value="ABC_tran"/>
    <property type="match status" value="1"/>
</dbReference>
<accession>M9RWQ8</accession>
<dbReference type="KEGG" id="oar:OA238_c44500"/>
<proteinExistence type="predicted"/>
<dbReference type="Pfam" id="PF00664">
    <property type="entry name" value="ABC_membrane"/>
    <property type="match status" value="1"/>
</dbReference>
<evidence type="ECO:0000313" key="12">
    <source>
        <dbReference type="Proteomes" id="UP000004688"/>
    </source>
</evidence>
<dbReference type="AlphaFoldDB" id="M9RWQ8"/>
<evidence type="ECO:0000256" key="7">
    <source>
        <dbReference type="ARBA" id="ARBA00024725"/>
    </source>
</evidence>
<dbReference type="InterPro" id="IPR003593">
    <property type="entry name" value="AAA+_ATPase"/>
</dbReference>
<dbReference type="GO" id="GO:0015421">
    <property type="term" value="F:ABC-type oligopeptide transporter activity"/>
    <property type="evidence" value="ECO:0007669"/>
    <property type="project" value="TreeGrafter"/>
</dbReference>
<evidence type="ECO:0000256" key="5">
    <source>
        <dbReference type="ARBA" id="ARBA00022989"/>
    </source>
</evidence>
<dbReference type="SMART" id="SM00382">
    <property type="entry name" value="AAA"/>
    <property type="match status" value="1"/>
</dbReference>
<dbReference type="FunFam" id="3.40.50.300:FF:000218">
    <property type="entry name" value="Multidrug ABC transporter ATP-binding protein"/>
    <property type="match status" value="1"/>
</dbReference>
<dbReference type="PROSITE" id="PS50929">
    <property type="entry name" value="ABC_TM1F"/>
    <property type="match status" value="1"/>
</dbReference>
<sequence>MIATRYQQMIKRLGNLIDSRMEADGPPPDTLARFFNWALSGAWRVIGLAAFISALAGATEVLAMFLLGQVVDIAASSQPIGDSAGLLIGAVVLLMVLRPALFGLSASFQSVVVGPNLFTLVVGRLHRWTLGQAVTFFDNDFAGRIAQKQMQVARSITETVIETVNAVLFALATVIGTAFLLITIDARLLIVLAFWIMSYVVFLWIFLPRIRSRSKARAGAAAMLTGQVVDTITNIKTVKLFAGTLHESDAAQSAMQDLRGRALAYGEVATLFRFGLITLAGVLPLAMVGFGLSWRDAGVTPGDLAAIGAVSIRLSQMTGWVSFVLMAVFSHIGEVEDGMKTLTPPHQLTDTVDAKPINVTAAEIEFRDVSFQYGGGAGGIGGINLTIKAGEKLGIVGASGAGKSTLVALLLRLYDPENGDVLIDGQAVRGVTQDSLRAAIGMVTQETAMFNRSARDNIIYGRPDATDAQMIAAAGKAEAHDFIGDLRDNVGRAGYDAHLGERGVKLSGGQRQRIALARAMLKDAPILVLDEATSALDSEVEAAIQIALDRAMDGKTVVAIAHRLSTISGMDRIIVLEEGRIVEEGAHEDLLKRAGTYARYWNRQSGGFDSTKDAAE</sequence>
<feature type="transmembrane region" description="Helical" evidence="8">
    <location>
        <begin position="160"/>
        <end position="182"/>
    </location>
</feature>
<dbReference type="EMBL" id="CP003742">
    <property type="protein sequence ID" value="AGI74330.1"/>
    <property type="molecule type" value="Genomic_DNA"/>
</dbReference>
<name>M9RWQ8_9RHOB</name>
<feature type="domain" description="ABC transmembrane type-1" evidence="10">
    <location>
        <begin position="48"/>
        <end position="330"/>
    </location>
</feature>
<feature type="transmembrane region" description="Helical" evidence="8">
    <location>
        <begin position="79"/>
        <end position="97"/>
    </location>
</feature>
<dbReference type="InterPro" id="IPR036640">
    <property type="entry name" value="ABC1_TM_sf"/>
</dbReference>
<evidence type="ECO:0000256" key="3">
    <source>
        <dbReference type="ARBA" id="ARBA00022741"/>
    </source>
</evidence>
<dbReference type="HOGENOM" id="CLU_000604_84_3_5"/>
<evidence type="ECO:0000256" key="2">
    <source>
        <dbReference type="ARBA" id="ARBA00022692"/>
    </source>
</evidence>
<keyword evidence="12" id="KW-1185">Reference proteome</keyword>
<feature type="transmembrane region" description="Helical" evidence="8">
    <location>
        <begin position="45"/>
        <end position="67"/>
    </location>
</feature>
<evidence type="ECO:0000259" key="10">
    <source>
        <dbReference type="PROSITE" id="PS50929"/>
    </source>
</evidence>
<gene>
    <name evidence="11" type="primary">msbA2</name>
    <name evidence="11" type="ORF">OA238_c44500</name>
</gene>
<dbReference type="InterPro" id="IPR017871">
    <property type="entry name" value="ABC_transporter-like_CS"/>
</dbReference>
<dbReference type="InterPro" id="IPR011527">
    <property type="entry name" value="ABC1_TM_dom"/>
</dbReference>
<feature type="transmembrane region" description="Helical" evidence="8">
    <location>
        <begin position="271"/>
        <end position="292"/>
    </location>
</feature>
<evidence type="ECO:0000256" key="8">
    <source>
        <dbReference type="SAM" id="Phobius"/>
    </source>
</evidence>
<dbReference type="PROSITE" id="PS00211">
    <property type="entry name" value="ABC_TRANSPORTER_1"/>
    <property type="match status" value="1"/>
</dbReference>
<keyword evidence="6 8" id="KW-0472">Membrane</keyword>
<evidence type="ECO:0000256" key="6">
    <source>
        <dbReference type="ARBA" id="ARBA00023136"/>
    </source>
</evidence>
<dbReference type="GO" id="GO:0016887">
    <property type="term" value="F:ATP hydrolysis activity"/>
    <property type="evidence" value="ECO:0007669"/>
    <property type="project" value="InterPro"/>
</dbReference>
<dbReference type="InterPro" id="IPR039421">
    <property type="entry name" value="Type_1_exporter"/>
</dbReference>
<feature type="transmembrane region" description="Helical" evidence="8">
    <location>
        <begin position="188"/>
        <end position="207"/>
    </location>
</feature>
<comment type="subcellular location">
    <subcellularLocation>
        <location evidence="1">Cell membrane</location>
        <topology evidence="1">Multi-pass membrane protein</topology>
    </subcellularLocation>
</comment>
<keyword evidence="3" id="KW-0547">Nucleotide-binding</keyword>
<dbReference type="eggNOG" id="COG1132">
    <property type="taxonomic scope" value="Bacteria"/>
</dbReference>
<keyword evidence="4 11" id="KW-0067">ATP-binding</keyword>
<feature type="domain" description="ABC transporter" evidence="9">
    <location>
        <begin position="364"/>
        <end position="603"/>
    </location>
</feature>
<dbReference type="Proteomes" id="UP000004688">
    <property type="component" value="Chromosome"/>
</dbReference>
<organism evidence="11 12">
    <name type="scientific">Octadecabacter arcticus 238</name>
    <dbReference type="NCBI Taxonomy" id="391616"/>
    <lineage>
        <taxon>Bacteria</taxon>
        <taxon>Pseudomonadati</taxon>
        <taxon>Pseudomonadota</taxon>
        <taxon>Alphaproteobacteria</taxon>
        <taxon>Rhodobacterales</taxon>
        <taxon>Roseobacteraceae</taxon>
        <taxon>Octadecabacter</taxon>
    </lineage>
</organism>
<evidence type="ECO:0000256" key="1">
    <source>
        <dbReference type="ARBA" id="ARBA00004651"/>
    </source>
</evidence>
<dbReference type="STRING" id="391616.OA238_c44500"/>
<dbReference type="PANTHER" id="PTHR43394:SF1">
    <property type="entry name" value="ATP-BINDING CASSETTE SUB-FAMILY B MEMBER 10, MITOCHONDRIAL"/>
    <property type="match status" value="1"/>
</dbReference>
<dbReference type="PROSITE" id="PS50893">
    <property type="entry name" value="ABC_TRANSPORTER_2"/>
    <property type="match status" value="1"/>
</dbReference>
<evidence type="ECO:0000259" key="9">
    <source>
        <dbReference type="PROSITE" id="PS50893"/>
    </source>
</evidence>
<keyword evidence="5 8" id="KW-1133">Transmembrane helix</keyword>
<dbReference type="Gene3D" id="1.20.1560.10">
    <property type="entry name" value="ABC transporter type 1, transmembrane domain"/>
    <property type="match status" value="1"/>
</dbReference>
<reference evidence="11 12" key="1">
    <citation type="journal article" date="2013" name="PLoS ONE">
        <title>Poles Apart: Arctic and Antarctic Octadecabacter strains Share High Genome Plasticity and a New Type of Xanthorhodopsin.</title>
        <authorList>
            <person name="Vollmers J."/>
            <person name="Voget S."/>
            <person name="Dietrich S."/>
            <person name="Gollnow K."/>
            <person name="Smits M."/>
            <person name="Meyer K."/>
            <person name="Brinkhoff T."/>
            <person name="Simon M."/>
            <person name="Daniel R."/>
        </authorList>
    </citation>
    <scope>NUCLEOTIDE SEQUENCE [LARGE SCALE GENOMIC DNA]</scope>
    <source>
        <strain evidence="11 12">238</strain>
    </source>
</reference>
<keyword evidence="2 8" id="KW-0812">Transmembrane</keyword>
<evidence type="ECO:0000313" key="11">
    <source>
        <dbReference type="EMBL" id="AGI74330.1"/>
    </source>
</evidence>
<dbReference type="InterPro" id="IPR027417">
    <property type="entry name" value="P-loop_NTPase"/>
</dbReference>
<dbReference type="Gene3D" id="3.40.50.300">
    <property type="entry name" value="P-loop containing nucleotide triphosphate hydrolases"/>
    <property type="match status" value="1"/>
</dbReference>
<dbReference type="GO" id="GO:0005886">
    <property type="term" value="C:plasma membrane"/>
    <property type="evidence" value="ECO:0007669"/>
    <property type="project" value="UniProtKB-SubCell"/>
</dbReference>
<dbReference type="GO" id="GO:0005524">
    <property type="term" value="F:ATP binding"/>
    <property type="evidence" value="ECO:0007669"/>
    <property type="project" value="UniProtKB-KW"/>
</dbReference>
<dbReference type="InterPro" id="IPR003439">
    <property type="entry name" value="ABC_transporter-like_ATP-bd"/>
</dbReference>